<evidence type="ECO:0000256" key="1">
    <source>
        <dbReference type="SAM" id="MobiDB-lite"/>
    </source>
</evidence>
<dbReference type="InterPro" id="IPR007685">
    <property type="entry name" value="RelA_SpoT"/>
</dbReference>
<feature type="compositionally biased region" description="Basic and acidic residues" evidence="1">
    <location>
        <begin position="557"/>
        <end position="593"/>
    </location>
</feature>
<feature type="compositionally biased region" description="Polar residues" evidence="1">
    <location>
        <begin position="432"/>
        <end position="462"/>
    </location>
</feature>
<feature type="compositionally biased region" description="Low complexity" evidence="1">
    <location>
        <begin position="1067"/>
        <end position="1079"/>
    </location>
</feature>
<feature type="domain" description="RelA/SpoT" evidence="2">
    <location>
        <begin position="1473"/>
        <end position="1579"/>
    </location>
</feature>
<feature type="compositionally biased region" description="Polar residues" evidence="1">
    <location>
        <begin position="514"/>
        <end position="532"/>
    </location>
</feature>
<comment type="caution">
    <text evidence="3">The sequence shown here is derived from an EMBL/GenBank/DDBJ whole genome shotgun (WGS) entry which is preliminary data.</text>
</comment>
<feature type="compositionally biased region" description="Basic and acidic residues" evidence="1">
    <location>
        <begin position="1161"/>
        <end position="1172"/>
    </location>
</feature>
<dbReference type="CDD" id="cd05399">
    <property type="entry name" value="NT_Rel-Spo_like"/>
    <property type="match status" value="1"/>
</dbReference>
<feature type="compositionally biased region" description="Basic and acidic residues" evidence="1">
    <location>
        <begin position="1108"/>
        <end position="1144"/>
    </location>
</feature>
<feature type="region of interest" description="Disordered" evidence="1">
    <location>
        <begin position="1375"/>
        <end position="1397"/>
    </location>
</feature>
<feature type="compositionally biased region" description="Polar residues" evidence="1">
    <location>
        <begin position="624"/>
        <end position="635"/>
    </location>
</feature>
<feature type="region of interest" description="Disordered" evidence="1">
    <location>
        <begin position="301"/>
        <end position="662"/>
    </location>
</feature>
<dbReference type="Pfam" id="PF15644">
    <property type="entry name" value="Gln_amidase"/>
    <property type="match status" value="2"/>
</dbReference>
<dbReference type="InterPro" id="IPR028908">
    <property type="entry name" value="Tox-PL_dom"/>
</dbReference>
<feature type="region of interest" description="Disordered" evidence="1">
    <location>
        <begin position="1050"/>
        <end position="1273"/>
    </location>
</feature>
<feature type="compositionally biased region" description="Polar residues" evidence="1">
    <location>
        <begin position="541"/>
        <end position="551"/>
    </location>
</feature>
<evidence type="ECO:0000313" key="3">
    <source>
        <dbReference type="EMBL" id="NEW35032.1"/>
    </source>
</evidence>
<feature type="compositionally biased region" description="Basic and acidic residues" evidence="1">
    <location>
        <begin position="386"/>
        <end position="399"/>
    </location>
</feature>
<dbReference type="GO" id="GO:0015969">
    <property type="term" value="P:guanosine tetraphosphate metabolic process"/>
    <property type="evidence" value="ECO:0007669"/>
    <property type="project" value="InterPro"/>
</dbReference>
<evidence type="ECO:0000313" key="4">
    <source>
        <dbReference type="Proteomes" id="UP000471166"/>
    </source>
</evidence>
<dbReference type="Proteomes" id="UP000471166">
    <property type="component" value="Unassembled WGS sequence"/>
</dbReference>
<feature type="compositionally biased region" description="Acidic residues" evidence="1">
    <location>
        <begin position="925"/>
        <end position="935"/>
    </location>
</feature>
<feature type="region of interest" description="Disordered" evidence="1">
    <location>
        <begin position="919"/>
        <end position="942"/>
    </location>
</feature>
<organism evidence="3 4">
    <name type="scientific">Nocardia cyriacigeorgica</name>
    <dbReference type="NCBI Taxonomy" id="135487"/>
    <lineage>
        <taxon>Bacteria</taxon>
        <taxon>Bacillati</taxon>
        <taxon>Actinomycetota</taxon>
        <taxon>Actinomycetes</taxon>
        <taxon>Mycobacteriales</taxon>
        <taxon>Nocardiaceae</taxon>
        <taxon>Nocardia</taxon>
    </lineage>
</organism>
<feature type="compositionally biased region" description="Basic and acidic residues" evidence="1">
    <location>
        <begin position="1227"/>
        <end position="1251"/>
    </location>
</feature>
<feature type="compositionally biased region" description="Basic and acidic residues" evidence="1">
    <location>
        <begin position="1261"/>
        <end position="1273"/>
    </location>
</feature>
<feature type="compositionally biased region" description="Low complexity" evidence="1">
    <location>
        <begin position="594"/>
        <end position="608"/>
    </location>
</feature>
<reference evidence="3 4" key="1">
    <citation type="submission" date="2020-01" db="EMBL/GenBank/DDBJ databases">
        <title>Genetics and antimicrobial susceptibilities of Nocardia species isolated from the soil; a comparison with species isolated from humans.</title>
        <authorList>
            <person name="Carrasco G."/>
            <person name="Monzon S."/>
            <person name="Sansegundo M."/>
            <person name="Garcia E."/>
            <person name="Garrido N."/>
            <person name="Medina M.J."/>
            <person name="Villalon P."/>
            <person name="Ramirez-Arocha A.C."/>
            <person name="Jimenez P."/>
            <person name="Cuesta I."/>
            <person name="Valdezate S."/>
        </authorList>
    </citation>
    <scope>NUCLEOTIDE SEQUENCE [LARGE SCALE GENOMIC DNA]</scope>
    <source>
        <strain evidence="3 4">CNM20110626</strain>
    </source>
</reference>
<feature type="compositionally biased region" description="Polar residues" evidence="1">
    <location>
        <begin position="1383"/>
        <end position="1394"/>
    </location>
</feature>
<name>A0A6P1CTA8_9NOCA</name>
<accession>A0A6P1CTA8</accession>
<protein>
    <recommendedName>
        <fullName evidence="2">RelA/SpoT domain-containing protein</fullName>
    </recommendedName>
</protein>
<dbReference type="Gene3D" id="3.30.460.10">
    <property type="entry name" value="Beta Polymerase, domain 2"/>
    <property type="match status" value="1"/>
</dbReference>
<evidence type="ECO:0000259" key="2">
    <source>
        <dbReference type="SMART" id="SM00954"/>
    </source>
</evidence>
<dbReference type="Pfam" id="PF04607">
    <property type="entry name" value="RelA_SpoT"/>
    <property type="match status" value="1"/>
</dbReference>
<dbReference type="EMBL" id="JAAGVB010000036">
    <property type="protein sequence ID" value="NEW35032.1"/>
    <property type="molecule type" value="Genomic_DNA"/>
</dbReference>
<feature type="compositionally biased region" description="Low complexity" evidence="1">
    <location>
        <begin position="1182"/>
        <end position="1193"/>
    </location>
</feature>
<gene>
    <name evidence="3" type="ORF">GV791_21060</name>
</gene>
<feature type="compositionally biased region" description="Polar residues" evidence="1">
    <location>
        <begin position="99"/>
        <end position="108"/>
    </location>
</feature>
<proteinExistence type="predicted"/>
<feature type="region of interest" description="Disordered" evidence="1">
    <location>
        <begin position="99"/>
        <end position="125"/>
    </location>
</feature>
<dbReference type="SMART" id="SM00954">
    <property type="entry name" value="RelA_SpoT"/>
    <property type="match status" value="1"/>
</dbReference>
<sequence length="1616" mass="173358">MRNTEYAIDHSFNTAPQLLGGDRLLVDVEFTSNPADAHIQAGTRRGIGDFTNWSVDSSPAHLTDNLRLHLGFTPSMADDAGFNPDELRVLSNGIAAANTDTPFSNPSETRVESEQRLAPVEDPSYQEDVEDALRNGNEFTVGADPRNHPYGRLINDGGPTVIGRSNNCLDCSLSALSSFYGNPQVSAPRWPDELPDGTIDRRGGEEGGPTRAAGWLNSSWNYHSGTGAPIADQFAQLHNQVAAMGPGSSALVINEWATGGSHATVIVYPPGASSPVWWDPQSGATSDTPPAWMTDNSTRLWSIPISPDQGANNAGSAIPHQGASGAVPGAGLPEPGTDPSGDGVRMGGPSGPEPGTDSERTGSGPRELRGEQADRGDNSTPESASEPDRGGVRPSDQDRPTNSGVPGVPTDVAGPDRTDSGNPGGDRVPRPSQLSDPTPSGTPDRSPTGDQQTNPRDPNQHPSDPPNGSARDSMDSSPQPPERSLASDRDVRVLEGASSPATDAQDFQGPAPTEHNTTSGPKPAESPTNSASAEAARPRLSHTTPAQSTPPVTDVSPSRDRVEGRLTDAPGRVERGESTRRADESTPRRETGSKRPSQSAPASSPNSRGSASPHHNRPSRDPQRSSAPEFTNHSARGTHPHPQSPRPQSDTPPLNNPPHQTPTDLARVARQFCRNQSPIDGRVTAIPSEHTGRPAYEVRRHRLPSGERVAVATVRVHLVQGTDVTPGDLQRLMANTEQAVDHSFNITPQLLGGDRLLIDVQFTSDPANAHIQAGTRQGIGDLHTWSVNNTPVNVADNIRLQLGLYPGRDTLEGFSSEELRQLTNEIARARSRFDFDSPADMRISGPAELRPVEQPSYQHDVEDALRTGSDFAVGADPRTHPYGRLINDGGTSVQGRSNNCMDCSLSALSSFYGNPQVSAPRFPDITEDGTIDDSDGERSGDQRARAWLGSNWQRFDRNMSIADQAAAMHDYIARMGPGSSALVGNDWHSRDEDGNFEYDENGNPVDDGGHVTVIVYPYGADGPVWWDPQTGETSDGPPAELTNESYLIEFIPIGPGGPNHAGTAIDTGTSTPASSPSTGDKSGVLSSPDRVRMGMPSDSDTGGTGDGQRTRTGELRGQSSDRSDNSTSEPFRDEDRESVRRSDPDGPASTGSPGIPAHLAGTDRPDAGDLGRHPVPGSNRVPGASAGDSADGAPAHDRQTYIPPLHGQPDNPSRVHPGDGMGSSSESAERDLAAQRDLRVLDVSEFAHDNESAQSGPDSASQHDADQDKSDVATEQHAPLLDVKGYIAEPQVVEALDRADALGTTATVDGFEMPVSEAVRRLLPQHPELARLMQEADYLENSLLSRPRTLVSLMNHPEAIHVLEDAVHEVRDRGPEEVIAESESATGPDSTPLTPDQRAISDGLQAATRDFEDEDLRQPGFDRDQINDPAYVSEYLDRQYAQWRSTQDALNDVVRQVAQETSGDPGWRNEPKDRVRAEDKISGYGNDASKLTDLVGAKIVFDTVSDIYRAAELLANDERIEIVDFEDRFAEPVGSGYRDLQMKVRMPNGHIAELRLHLSHIDDVASYEHSLYEARRDLKSLARADGRDLTPSEAALMASLERRSVEMFQTALERGL</sequence>
<dbReference type="SUPFAM" id="SSF81301">
    <property type="entry name" value="Nucleotidyltransferase"/>
    <property type="match status" value="1"/>
</dbReference>
<feature type="compositionally biased region" description="Basic and acidic residues" evidence="1">
    <location>
        <begin position="366"/>
        <end position="377"/>
    </location>
</feature>
<dbReference type="InterPro" id="IPR043519">
    <property type="entry name" value="NT_sf"/>
</dbReference>